<protein>
    <submittedName>
        <fullName evidence="2">Uncharacterized protein</fullName>
    </submittedName>
</protein>
<dbReference type="Proteomes" id="UP000095280">
    <property type="component" value="Unplaced"/>
</dbReference>
<evidence type="ECO:0000313" key="1">
    <source>
        <dbReference type="Proteomes" id="UP000095280"/>
    </source>
</evidence>
<accession>A0A1I8G9Z0</accession>
<organism evidence="1 2">
    <name type="scientific">Macrostomum lignano</name>
    <dbReference type="NCBI Taxonomy" id="282301"/>
    <lineage>
        <taxon>Eukaryota</taxon>
        <taxon>Metazoa</taxon>
        <taxon>Spiralia</taxon>
        <taxon>Lophotrochozoa</taxon>
        <taxon>Platyhelminthes</taxon>
        <taxon>Rhabditophora</taxon>
        <taxon>Macrostomorpha</taxon>
        <taxon>Macrostomida</taxon>
        <taxon>Macrostomidae</taxon>
        <taxon>Macrostomum</taxon>
    </lineage>
</organism>
<sequence length="103" mass="11810">MIAGPFAAYRFGCSDRRLKRRTIAGPFAAYRFGCSDRRLKRRTIAAPRAVIYECCECRDETKQCALCCCRFIGRRVHAGSSEVKEDDGDDYDMYDYSATLDRN</sequence>
<proteinExistence type="predicted"/>
<name>A0A1I8G9Z0_9PLAT</name>
<dbReference type="AlphaFoldDB" id="A0A1I8G9Z0"/>
<keyword evidence="1" id="KW-1185">Reference proteome</keyword>
<dbReference type="WBParaSite" id="maker-uti_cns_0001157-snap-gene-0.5-mRNA-1">
    <property type="protein sequence ID" value="maker-uti_cns_0001157-snap-gene-0.5-mRNA-1"/>
    <property type="gene ID" value="maker-uti_cns_0001157-snap-gene-0.5"/>
</dbReference>
<reference evidence="2" key="1">
    <citation type="submission" date="2016-11" db="UniProtKB">
        <authorList>
            <consortium name="WormBaseParasite"/>
        </authorList>
    </citation>
    <scope>IDENTIFICATION</scope>
</reference>
<evidence type="ECO:0000313" key="2">
    <source>
        <dbReference type="WBParaSite" id="maker-uti_cns_0001157-snap-gene-0.5-mRNA-1"/>
    </source>
</evidence>